<evidence type="ECO:0000256" key="1">
    <source>
        <dbReference type="SAM" id="SignalP"/>
    </source>
</evidence>
<evidence type="ECO:0000313" key="3">
    <source>
        <dbReference type="Proteomes" id="UP000525389"/>
    </source>
</evidence>
<sequence>MKRIAGLLMLGVLTACAPAATVPQVRLVSQATVQGRLLSVTLINAGPNNLLLENECPRPFVAGYREVPVAQAAPQPTPAQTCVDVPLAPRSWRVGESITASVTLDLPAGTRTLVAYAAPRVRRVVDGKAQGEYRTVNVETAPLTVTLR</sequence>
<keyword evidence="3" id="KW-1185">Reference proteome</keyword>
<feature type="signal peptide" evidence="1">
    <location>
        <begin position="1"/>
        <end position="19"/>
    </location>
</feature>
<dbReference type="RefSeq" id="WP_184025881.1">
    <property type="nucleotide sequence ID" value="NZ_JACHFN010000002.1"/>
</dbReference>
<dbReference type="Proteomes" id="UP000525389">
    <property type="component" value="Unassembled WGS sequence"/>
</dbReference>
<keyword evidence="1" id="KW-0732">Signal</keyword>
<proteinExistence type="predicted"/>
<feature type="chain" id="PRO_5031087560" description="Lipoprotein" evidence="1">
    <location>
        <begin position="20"/>
        <end position="148"/>
    </location>
</feature>
<dbReference type="AlphaFoldDB" id="A0A7W8GDB1"/>
<evidence type="ECO:0008006" key="4">
    <source>
        <dbReference type="Google" id="ProtNLM"/>
    </source>
</evidence>
<dbReference type="EMBL" id="JACHFN010000002">
    <property type="protein sequence ID" value="MBB5233445.1"/>
    <property type="molecule type" value="Genomic_DNA"/>
</dbReference>
<protein>
    <recommendedName>
        <fullName evidence="4">Lipoprotein</fullName>
    </recommendedName>
</protein>
<accession>A0A7W8GDB1</accession>
<name>A0A7W8GDB1_9DEIO</name>
<gene>
    <name evidence="2" type="ORF">HNQ09_000862</name>
</gene>
<organism evidence="2 3">
    <name type="scientific">Deinococcus budaensis</name>
    <dbReference type="NCBI Taxonomy" id="1665626"/>
    <lineage>
        <taxon>Bacteria</taxon>
        <taxon>Thermotogati</taxon>
        <taxon>Deinococcota</taxon>
        <taxon>Deinococci</taxon>
        <taxon>Deinococcales</taxon>
        <taxon>Deinococcaceae</taxon>
        <taxon>Deinococcus</taxon>
    </lineage>
</organism>
<comment type="caution">
    <text evidence="2">The sequence shown here is derived from an EMBL/GenBank/DDBJ whole genome shotgun (WGS) entry which is preliminary data.</text>
</comment>
<reference evidence="2 3" key="1">
    <citation type="submission" date="2020-08" db="EMBL/GenBank/DDBJ databases">
        <title>Genomic Encyclopedia of Type Strains, Phase IV (KMG-IV): sequencing the most valuable type-strain genomes for metagenomic binning, comparative biology and taxonomic classification.</title>
        <authorList>
            <person name="Goeker M."/>
        </authorList>
    </citation>
    <scope>NUCLEOTIDE SEQUENCE [LARGE SCALE GENOMIC DNA]</scope>
    <source>
        <strain evidence="2 3">DSM 101791</strain>
    </source>
</reference>
<dbReference type="PROSITE" id="PS51257">
    <property type="entry name" value="PROKAR_LIPOPROTEIN"/>
    <property type="match status" value="1"/>
</dbReference>
<evidence type="ECO:0000313" key="2">
    <source>
        <dbReference type="EMBL" id="MBB5233445.1"/>
    </source>
</evidence>